<keyword evidence="6 7" id="KW-0472">Membrane</keyword>
<evidence type="ECO:0000256" key="4">
    <source>
        <dbReference type="ARBA" id="ARBA00022692"/>
    </source>
</evidence>
<dbReference type="Proteomes" id="UP001145072">
    <property type="component" value="Unassembled WGS sequence"/>
</dbReference>
<comment type="caution">
    <text evidence="9">The sequence shown here is derived from an EMBL/GenBank/DDBJ whole genome shotgun (WGS) entry which is preliminary data.</text>
</comment>
<keyword evidence="5 7" id="KW-1133">Transmembrane helix</keyword>
<dbReference type="PANTHER" id="PTHR30012">
    <property type="entry name" value="GENERAL SECRETION PATHWAY PROTEIN"/>
    <property type="match status" value="1"/>
</dbReference>
<dbReference type="NCBIfam" id="NF041012">
    <property type="entry name" value="T4P_ComGB"/>
    <property type="match status" value="1"/>
</dbReference>
<dbReference type="PANTHER" id="PTHR30012:SF0">
    <property type="entry name" value="TYPE II SECRETION SYSTEM PROTEIN F-RELATED"/>
    <property type="match status" value="1"/>
</dbReference>
<protein>
    <submittedName>
        <fullName evidence="9">Type II secretion system F family protein</fullName>
    </submittedName>
</protein>
<dbReference type="InterPro" id="IPR042094">
    <property type="entry name" value="T2SS_GspF_sf"/>
</dbReference>
<reference evidence="9" key="1">
    <citation type="submission" date="2022-06" db="EMBL/GenBank/DDBJ databases">
        <title>Aquibacillus sp. a new bacterium isolated from soil saline samples.</title>
        <authorList>
            <person name="Galisteo C."/>
            <person name="De La Haba R."/>
            <person name="Sanchez-Porro C."/>
            <person name="Ventosa A."/>
        </authorList>
    </citation>
    <scope>NUCLEOTIDE SEQUENCE</scope>
    <source>
        <strain evidence="9">JCM 12387</strain>
    </source>
</reference>
<feature type="transmembrane region" description="Helical" evidence="7">
    <location>
        <begin position="325"/>
        <end position="346"/>
    </location>
</feature>
<dbReference type="Pfam" id="PF00482">
    <property type="entry name" value="T2SSF"/>
    <property type="match status" value="2"/>
</dbReference>
<dbReference type="InterPro" id="IPR018076">
    <property type="entry name" value="T2SS_GspF_dom"/>
</dbReference>
<keyword evidence="3" id="KW-1003">Cell membrane</keyword>
<accession>A0A9X3WHB8</accession>
<dbReference type="Gene3D" id="1.20.81.30">
    <property type="entry name" value="Type II secretion system (T2SS), domain F"/>
    <property type="match status" value="2"/>
</dbReference>
<gene>
    <name evidence="9" type="ORF">NC661_01170</name>
</gene>
<dbReference type="InterPro" id="IPR003004">
    <property type="entry name" value="GspF/PilC"/>
</dbReference>
<dbReference type="AlphaFoldDB" id="A0A9X3WHB8"/>
<evidence type="ECO:0000313" key="10">
    <source>
        <dbReference type="Proteomes" id="UP001145072"/>
    </source>
</evidence>
<sequence length="352" mass="40997">MRMALQLKMFFLPKQATLPIQQQYKFLLRLDRLLNHGYTISYALEILQWDHQWIESASTISNYLEQGKPLNEALLYAKFDKKVVSFMYFAMAHGDLKAALKQCCTMLKQQIEFISKFKQVSRYPIVLFFIFMILLYFVKTSVYPSFLQLFASTQASSQLGVISMYTIDFVYHSIIVVFITSLCLLVYVIRIGPKMDAQQKIALYEKVPIVRTYQKLHITFLFALHLSSLLTAGISLKESLHMLKNNPDLVIISYYATLIIEELHEGKHLSSILSSFSMVEKELSSIFQKNANHEDLIKDLTFYASFLVERMEERTKRWISLLQPVFFVVMAGLIIFIYLSLMLPMFELIQTI</sequence>
<dbReference type="EMBL" id="JAMQJZ010000001">
    <property type="protein sequence ID" value="MDC3418993.1"/>
    <property type="molecule type" value="Genomic_DNA"/>
</dbReference>
<evidence type="ECO:0000259" key="8">
    <source>
        <dbReference type="Pfam" id="PF00482"/>
    </source>
</evidence>
<evidence type="ECO:0000256" key="2">
    <source>
        <dbReference type="ARBA" id="ARBA00005745"/>
    </source>
</evidence>
<dbReference type="RefSeq" id="WP_259871352.1">
    <property type="nucleotide sequence ID" value="NZ_JAMQJZ010000001.1"/>
</dbReference>
<organism evidence="9 10">
    <name type="scientific">Aquibacillus koreensis</name>
    <dbReference type="NCBI Taxonomy" id="279446"/>
    <lineage>
        <taxon>Bacteria</taxon>
        <taxon>Bacillati</taxon>
        <taxon>Bacillota</taxon>
        <taxon>Bacilli</taxon>
        <taxon>Bacillales</taxon>
        <taxon>Bacillaceae</taxon>
        <taxon>Aquibacillus</taxon>
    </lineage>
</organism>
<comment type="subcellular location">
    <subcellularLocation>
        <location evidence="1">Cell membrane</location>
        <topology evidence="1">Multi-pass membrane protein</topology>
    </subcellularLocation>
</comment>
<evidence type="ECO:0000256" key="3">
    <source>
        <dbReference type="ARBA" id="ARBA00022475"/>
    </source>
</evidence>
<keyword evidence="4 7" id="KW-0812">Transmembrane</keyword>
<evidence type="ECO:0000256" key="5">
    <source>
        <dbReference type="ARBA" id="ARBA00022989"/>
    </source>
</evidence>
<dbReference type="InterPro" id="IPR047692">
    <property type="entry name" value="T4P_ComGB"/>
</dbReference>
<proteinExistence type="inferred from homology"/>
<comment type="similarity">
    <text evidence="2">Belongs to the GSP F family.</text>
</comment>
<evidence type="ECO:0000256" key="7">
    <source>
        <dbReference type="SAM" id="Phobius"/>
    </source>
</evidence>
<dbReference type="GO" id="GO:0005886">
    <property type="term" value="C:plasma membrane"/>
    <property type="evidence" value="ECO:0007669"/>
    <property type="project" value="UniProtKB-SubCell"/>
</dbReference>
<feature type="transmembrane region" description="Helical" evidence="7">
    <location>
        <begin position="169"/>
        <end position="189"/>
    </location>
</feature>
<evidence type="ECO:0000313" key="9">
    <source>
        <dbReference type="EMBL" id="MDC3418993.1"/>
    </source>
</evidence>
<keyword evidence="10" id="KW-1185">Reference proteome</keyword>
<name>A0A9X3WHB8_9BACI</name>
<feature type="domain" description="Type II secretion system protein GspF" evidence="8">
    <location>
        <begin position="27"/>
        <end position="144"/>
    </location>
</feature>
<evidence type="ECO:0000256" key="6">
    <source>
        <dbReference type="ARBA" id="ARBA00023136"/>
    </source>
</evidence>
<feature type="transmembrane region" description="Helical" evidence="7">
    <location>
        <begin position="120"/>
        <end position="138"/>
    </location>
</feature>
<evidence type="ECO:0000256" key="1">
    <source>
        <dbReference type="ARBA" id="ARBA00004651"/>
    </source>
</evidence>
<feature type="domain" description="Type II secretion system protein GspF" evidence="8">
    <location>
        <begin position="222"/>
        <end position="344"/>
    </location>
</feature>